<evidence type="ECO:0000256" key="3">
    <source>
        <dbReference type="ARBA" id="ARBA00022692"/>
    </source>
</evidence>
<dbReference type="GO" id="GO:0016020">
    <property type="term" value="C:membrane"/>
    <property type="evidence" value="ECO:0007669"/>
    <property type="project" value="UniProtKB-SubCell"/>
</dbReference>
<dbReference type="PANTHER" id="PTHR32267">
    <property type="entry name" value="T-CELL LEUKEMIA TRANSLOCATION-ALTERED GENE PROTEIN"/>
    <property type="match status" value="1"/>
</dbReference>
<evidence type="ECO:0000313" key="9">
    <source>
        <dbReference type="RefSeq" id="XP_019633671.1"/>
    </source>
</evidence>
<evidence type="ECO:0000256" key="1">
    <source>
        <dbReference type="ARBA" id="ARBA00004370"/>
    </source>
</evidence>
<evidence type="ECO:0000256" key="2">
    <source>
        <dbReference type="ARBA" id="ARBA00007537"/>
    </source>
</evidence>
<feature type="compositionally biased region" description="Polar residues" evidence="6">
    <location>
        <begin position="137"/>
        <end position="146"/>
    </location>
</feature>
<comment type="similarity">
    <text evidence="2">Belongs to the TCTA family.</text>
</comment>
<gene>
    <name evidence="9" type="primary">LOC109477071</name>
</gene>
<keyword evidence="8" id="KW-1185">Reference proteome</keyword>
<feature type="region of interest" description="Disordered" evidence="6">
    <location>
        <begin position="133"/>
        <end position="175"/>
    </location>
</feature>
<proteinExistence type="inferred from homology"/>
<evidence type="ECO:0000313" key="8">
    <source>
        <dbReference type="Proteomes" id="UP000515135"/>
    </source>
</evidence>
<evidence type="ECO:0000256" key="6">
    <source>
        <dbReference type="SAM" id="MobiDB-lite"/>
    </source>
</evidence>
<dbReference type="AlphaFoldDB" id="A0A6P4ZVM2"/>
<dbReference type="PANTHER" id="PTHR32267:SF2">
    <property type="entry name" value="T-CELL LEUKEMIA TRANSLOCATION-ALTERED GENE PROTEIN"/>
    <property type="match status" value="1"/>
</dbReference>
<comment type="subcellular location">
    <subcellularLocation>
        <location evidence="1">Membrane</location>
    </subcellularLocation>
</comment>
<evidence type="ECO:0000256" key="7">
    <source>
        <dbReference type="SAM" id="Phobius"/>
    </source>
</evidence>
<keyword evidence="4 7" id="KW-1133">Transmembrane helix</keyword>
<protein>
    <submittedName>
        <fullName evidence="9">Uncharacterized protein LOC109477071 isoform X2</fullName>
    </submittedName>
</protein>
<organism evidence="8 9">
    <name type="scientific">Branchiostoma belcheri</name>
    <name type="common">Amphioxus</name>
    <dbReference type="NCBI Taxonomy" id="7741"/>
    <lineage>
        <taxon>Eukaryota</taxon>
        <taxon>Metazoa</taxon>
        <taxon>Chordata</taxon>
        <taxon>Cephalochordata</taxon>
        <taxon>Leptocardii</taxon>
        <taxon>Amphioxiformes</taxon>
        <taxon>Branchiostomatidae</taxon>
        <taxon>Branchiostoma</taxon>
    </lineage>
</organism>
<dbReference type="Pfam" id="PF15128">
    <property type="entry name" value="T_cell_tran_alt"/>
    <property type="match status" value="1"/>
</dbReference>
<feature type="compositionally biased region" description="Low complexity" evidence="6">
    <location>
        <begin position="147"/>
        <end position="163"/>
    </location>
</feature>
<dbReference type="GeneID" id="109477071"/>
<evidence type="ECO:0000256" key="5">
    <source>
        <dbReference type="ARBA" id="ARBA00023136"/>
    </source>
</evidence>
<dbReference type="Proteomes" id="UP000515135">
    <property type="component" value="Unplaced"/>
</dbReference>
<dbReference type="OrthoDB" id="9529463at2759"/>
<evidence type="ECO:0000256" key="4">
    <source>
        <dbReference type="ARBA" id="ARBA00022989"/>
    </source>
</evidence>
<dbReference type="InterPro" id="IPR016560">
    <property type="entry name" value="TCTA"/>
</dbReference>
<name>A0A6P4ZVM2_BRABE</name>
<reference evidence="9" key="1">
    <citation type="submission" date="2025-08" db="UniProtKB">
        <authorList>
            <consortium name="RefSeq"/>
        </authorList>
    </citation>
    <scope>IDENTIFICATION</scope>
    <source>
        <tissue evidence="9">Gonad</tissue>
    </source>
</reference>
<accession>A0A6P4ZVM2</accession>
<keyword evidence="3 7" id="KW-0812">Transmembrane</keyword>
<keyword evidence="5 7" id="KW-0472">Membrane</keyword>
<sequence length="175" mass="18921">MSAKLSIRPMDEEKAASDVPRAGNGGATSFHTAAAGGEGDHGPTGPTSPSGFYEIAWSVLSLIQQAWNSDDYQVQLCMVALGWILLNILLILLAWRRHGSSISDMFRRQGTPATCRDRLSPVPVFNKRPTWQDKSHLNGTNFNSSTGLPNGNGLPNGSHLPNGRLRTVSEKSHQS</sequence>
<dbReference type="RefSeq" id="XP_019633671.1">
    <property type="nucleotide sequence ID" value="XM_019778112.1"/>
</dbReference>
<feature type="transmembrane region" description="Helical" evidence="7">
    <location>
        <begin position="72"/>
        <end position="95"/>
    </location>
</feature>
<feature type="region of interest" description="Disordered" evidence="6">
    <location>
        <begin position="1"/>
        <end position="47"/>
    </location>
</feature>